<protein>
    <submittedName>
        <fullName evidence="3">Glycosyltransferase family 4 protein</fullName>
        <ecNumber evidence="3">2.4.-.-</ecNumber>
    </submittedName>
</protein>
<dbReference type="PANTHER" id="PTHR45947:SF3">
    <property type="entry name" value="SULFOQUINOVOSYL TRANSFERASE SQD2"/>
    <property type="match status" value="1"/>
</dbReference>
<gene>
    <name evidence="3" type="ORF">ACFO5O_02665</name>
</gene>
<dbReference type="Proteomes" id="UP001595953">
    <property type="component" value="Unassembled WGS sequence"/>
</dbReference>
<dbReference type="EMBL" id="JBHSGP010000005">
    <property type="protein sequence ID" value="MFC4721209.1"/>
    <property type="molecule type" value="Genomic_DNA"/>
</dbReference>
<dbReference type="GO" id="GO:0016757">
    <property type="term" value="F:glycosyltransferase activity"/>
    <property type="evidence" value="ECO:0007669"/>
    <property type="project" value="UniProtKB-KW"/>
</dbReference>
<feature type="domain" description="Glycosyltransferase subfamily 4-like N-terminal" evidence="2">
    <location>
        <begin position="19"/>
        <end position="176"/>
    </location>
</feature>
<evidence type="ECO:0000259" key="2">
    <source>
        <dbReference type="Pfam" id="PF13439"/>
    </source>
</evidence>
<evidence type="ECO:0000313" key="4">
    <source>
        <dbReference type="Proteomes" id="UP001595953"/>
    </source>
</evidence>
<reference evidence="4" key="1">
    <citation type="journal article" date="2019" name="Int. J. Syst. Evol. Microbiol.">
        <title>The Global Catalogue of Microorganisms (GCM) 10K type strain sequencing project: providing services to taxonomists for standard genome sequencing and annotation.</title>
        <authorList>
            <consortium name="The Broad Institute Genomics Platform"/>
            <consortium name="The Broad Institute Genome Sequencing Center for Infectious Disease"/>
            <person name="Wu L."/>
            <person name="Ma J."/>
        </authorList>
    </citation>
    <scope>NUCLEOTIDE SEQUENCE [LARGE SCALE GENOMIC DNA]</scope>
    <source>
        <strain evidence="4">CCUG 63682</strain>
    </source>
</reference>
<dbReference type="SUPFAM" id="SSF53756">
    <property type="entry name" value="UDP-Glycosyltransferase/glycogen phosphorylase"/>
    <property type="match status" value="1"/>
</dbReference>
<dbReference type="EC" id="2.4.-.-" evidence="3"/>
<keyword evidence="3" id="KW-0328">Glycosyltransferase</keyword>
<dbReference type="PANTHER" id="PTHR45947">
    <property type="entry name" value="SULFOQUINOVOSYL TRANSFERASE SQD2"/>
    <property type="match status" value="1"/>
</dbReference>
<name>A0ABV9N195_9FLAO</name>
<keyword evidence="3" id="KW-0808">Transferase</keyword>
<dbReference type="InterPro" id="IPR050194">
    <property type="entry name" value="Glycosyltransferase_grp1"/>
</dbReference>
<dbReference type="InterPro" id="IPR001296">
    <property type="entry name" value="Glyco_trans_1"/>
</dbReference>
<proteinExistence type="predicted"/>
<dbReference type="Gene3D" id="3.40.50.2000">
    <property type="entry name" value="Glycogen Phosphorylase B"/>
    <property type="match status" value="2"/>
</dbReference>
<keyword evidence="4" id="KW-1185">Reference proteome</keyword>
<dbReference type="Pfam" id="PF13439">
    <property type="entry name" value="Glyco_transf_4"/>
    <property type="match status" value="1"/>
</dbReference>
<organism evidence="3 4">
    <name type="scientific">Geojedonia litorea</name>
    <dbReference type="NCBI Taxonomy" id="1268269"/>
    <lineage>
        <taxon>Bacteria</taxon>
        <taxon>Pseudomonadati</taxon>
        <taxon>Bacteroidota</taxon>
        <taxon>Flavobacteriia</taxon>
        <taxon>Flavobacteriales</taxon>
        <taxon>Flavobacteriaceae</taxon>
        <taxon>Geojedonia</taxon>
    </lineage>
</organism>
<evidence type="ECO:0000259" key="1">
    <source>
        <dbReference type="Pfam" id="PF00534"/>
    </source>
</evidence>
<sequence>MTHKAQRLLIVTSEFPPQPGGIGTHAYHLAKQLQVQGWQVQVLCDQRDLDGSAETRFDSALEINVHRIAMRKPRILMYIKRLQLLFRLTKSVDVVLASGKFSLWAVAFSSYFHHKNYIAVVHGTEVNFKPLVLRQSIAFALKRFHKVICVSNYTRSLIAHLKLKEVHVIPNGIEVSKWQQVSEAPITLQGQPRLVTVGNVTERKGQGQVIQQLPELLKTFPNLQYHCIGIPTQKEAFLDLAKHLHVESQVTFHGRVADKQLKQLLHSCDIFVMLSAATASGDVEGFGIAILEANALGIPAIGALGCGIEDAIDHQGSGLLIPLNDTSAFCAGIQTILNQKQDYAARAKDWAKQHDWAIIVKRYVEVIGN</sequence>
<dbReference type="RefSeq" id="WP_387960697.1">
    <property type="nucleotide sequence ID" value="NZ_JBHSGP010000005.1"/>
</dbReference>
<accession>A0ABV9N195</accession>
<dbReference type="Pfam" id="PF00534">
    <property type="entry name" value="Glycos_transf_1"/>
    <property type="match status" value="1"/>
</dbReference>
<comment type="caution">
    <text evidence="3">The sequence shown here is derived from an EMBL/GenBank/DDBJ whole genome shotgun (WGS) entry which is preliminary data.</text>
</comment>
<evidence type="ECO:0000313" key="3">
    <source>
        <dbReference type="EMBL" id="MFC4721209.1"/>
    </source>
</evidence>
<dbReference type="InterPro" id="IPR028098">
    <property type="entry name" value="Glyco_trans_4-like_N"/>
</dbReference>
<dbReference type="CDD" id="cd03801">
    <property type="entry name" value="GT4_PimA-like"/>
    <property type="match status" value="1"/>
</dbReference>
<feature type="domain" description="Glycosyl transferase family 1" evidence="1">
    <location>
        <begin position="189"/>
        <end position="349"/>
    </location>
</feature>